<feature type="domain" description="Peptidase S8/S53" evidence="10">
    <location>
        <begin position="36"/>
        <end position="507"/>
    </location>
</feature>
<comment type="catalytic activity">
    <reaction evidence="1">
        <text>Release of an N-terminal tripeptide from a polypeptide.</text>
        <dbReference type="EC" id="3.4.14.10"/>
    </reaction>
</comment>
<evidence type="ECO:0000313" key="14">
    <source>
        <dbReference type="EMBL" id="SAL95155.1"/>
    </source>
</evidence>
<evidence type="ECO:0000313" key="15">
    <source>
        <dbReference type="Proteomes" id="UP000078561"/>
    </source>
</evidence>
<feature type="domain" description="Tripeptidyl-peptidase II galactose-binding" evidence="13">
    <location>
        <begin position="678"/>
        <end position="776"/>
    </location>
</feature>
<dbReference type="GO" id="GO:0005829">
    <property type="term" value="C:cytosol"/>
    <property type="evidence" value="ECO:0007669"/>
    <property type="project" value="TreeGrafter"/>
</dbReference>
<keyword evidence="7 8" id="KW-0720">Serine protease</keyword>
<evidence type="ECO:0000256" key="6">
    <source>
        <dbReference type="ARBA" id="ARBA00022801"/>
    </source>
</evidence>
<dbReference type="PROSITE" id="PS51892">
    <property type="entry name" value="SUBTILASE"/>
    <property type="match status" value="1"/>
</dbReference>
<feature type="active site" description="Charge relay system" evidence="8">
    <location>
        <position position="283"/>
    </location>
</feature>
<evidence type="ECO:0000256" key="3">
    <source>
        <dbReference type="ARBA" id="ARBA00012462"/>
    </source>
</evidence>
<feature type="coiled-coil region" evidence="9">
    <location>
        <begin position="164"/>
        <end position="203"/>
    </location>
</feature>
<accession>A0A163IT02</accession>
<dbReference type="Gene3D" id="1.25.40.710">
    <property type="match status" value="1"/>
</dbReference>
<dbReference type="Pfam" id="PF00082">
    <property type="entry name" value="Peptidase_S8"/>
    <property type="match status" value="1"/>
</dbReference>
<dbReference type="GO" id="GO:0004177">
    <property type="term" value="F:aminopeptidase activity"/>
    <property type="evidence" value="ECO:0007669"/>
    <property type="project" value="UniProtKB-KW"/>
</dbReference>
<dbReference type="InterPro" id="IPR015500">
    <property type="entry name" value="Peptidase_S8_subtilisin-rel"/>
</dbReference>
<dbReference type="InterPro" id="IPR048383">
    <property type="entry name" value="TPPII_Ig-like-1"/>
</dbReference>
<reference evidence="14" key="1">
    <citation type="submission" date="2016-04" db="EMBL/GenBank/DDBJ databases">
        <authorList>
            <person name="Evans L.H."/>
            <person name="Alamgir A."/>
            <person name="Owens N."/>
            <person name="Weber N.D."/>
            <person name="Virtaneva K."/>
            <person name="Barbian K."/>
            <person name="Babar A."/>
            <person name="Rosenke K."/>
        </authorList>
    </citation>
    <scope>NUCLEOTIDE SEQUENCE [LARGE SCALE GENOMIC DNA]</scope>
    <source>
        <strain evidence="14">CBS 101.48</strain>
    </source>
</reference>
<feature type="active site" description="Charge relay system" evidence="8">
    <location>
        <position position="469"/>
    </location>
</feature>
<protein>
    <recommendedName>
        <fullName evidence="3">tripeptidyl-peptidase II</fullName>
        <ecNumber evidence="3">3.4.14.10</ecNumber>
    </recommendedName>
</protein>
<dbReference type="GO" id="GO:0006508">
    <property type="term" value="P:proteolysis"/>
    <property type="evidence" value="ECO:0007669"/>
    <property type="project" value="UniProtKB-KW"/>
</dbReference>
<gene>
    <name evidence="14" type="primary">ABSGL_00462.1 scaffold 630</name>
</gene>
<dbReference type="InParanoid" id="A0A163IT02"/>
<keyword evidence="6 8" id="KW-0378">Hydrolase</keyword>
<dbReference type="OMA" id="SLRDFQC"/>
<dbReference type="EC" id="3.4.14.10" evidence="3"/>
<evidence type="ECO:0000259" key="10">
    <source>
        <dbReference type="Pfam" id="PF00082"/>
    </source>
</evidence>
<evidence type="ECO:0000256" key="1">
    <source>
        <dbReference type="ARBA" id="ARBA00001910"/>
    </source>
</evidence>
<dbReference type="Pfam" id="PF12580">
    <property type="entry name" value="TPPII"/>
    <property type="match status" value="1"/>
</dbReference>
<dbReference type="FunCoup" id="A0A163IT02">
    <property type="interactions" value="1144"/>
</dbReference>
<dbReference type="OrthoDB" id="10256524at2759"/>
<evidence type="ECO:0000256" key="2">
    <source>
        <dbReference type="ARBA" id="ARBA00011073"/>
    </source>
</evidence>
<dbReference type="Gene3D" id="3.40.50.200">
    <property type="entry name" value="Peptidase S8/S53 domain"/>
    <property type="match status" value="1"/>
</dbReference>
<dbReference type="Gene3D" id="2.60.40.3170">
    <property type="match status" value="1"/>
</dbReference>
<feature type="domain" description="Tripeptidyl peptidase II second Ig-like" evidence="11">
    <location>
        <begin position="818"/>
        <end position="1001"/>
    </location>
</feature>
<evidence type="ECO:0000256" key="8">
    <source>
        <dbReference type="PROSITE-ProRule" id="PRU01240"/>
    </source>
</evidence>
<dbReference type="PANTHER" id="PTHR43806:SF14">
    <property type="entry name" value="TRIPEPTIDYL-PEPTIDASE 2"/>
    <property type="match status" value="1"/>
</dbReference>
<feature type="domain" description="Tripeptidyl-peptidase II first Ig-like" evidence="12">
    <location>
        <begin position="539"/>
        <end position="661"/>
    </location>
</feature>
<keyword evidence="9" id="KW-0175">Coiled coil</keyword>
<dbReference type="InterPro" id="IPR046940">
    <property type="entry name" value="TPPII_Ig-like_sf"/>
</dbReference>
<keyword evidence="15" id="KW-1185">Reference proteome</keyword>
<evidence type="ECO:0000256" key="4">
    <source>
        <dbReference type="ARBA" id="ARBA00022438"/>
    </source>
</evidence>
<organism evidence="14">
    <name type="scientific">Absidia glauca</name>
    <name type="common">Pin mould</name>
    <dbReference type="NCBI Taxonomy" id="4829"/>
    <lineage>
        <taxon>Eukaryota</taxon>
        <taxon>Fungi</taxon>
        <taxon>Fungi incertae sedis</taxon>
        <taxon>Mucoromycota</taxon>
        <taxon>Mucoromycotina</taxon>
        <taxon>Mucoromycetes</taxon>
        <taxon>Mucorales</taxon>
        <taxon>Cunninghamellaceae</taxon>
        <taxon>Absidia</taxon>
    </lineage>
</organism>
<evidence type="ECO:0000256" key="5">
    <source>
        <dbReference type="ARBA" id="ARBA00022670"/>
    </source>
</evidence>
<dbReference type="InterPro" id="IPR046939">
    <property type="entry name" value="TPPII_C_sf"/>
</dbReference>
<dbReference type="Proteomes" id="UP000078561">
    <property type="component" value="Unassembled WGS sequence"/>
</dbReference>
<evidence type="ECO:0000259" key="11">
    <source>
        <dbReference type="Pfam" id="PF12580"/>
    </source>
</evidence>
<dbReference type="PROSITE" id="PS00138">
    <property type="entry name" value="SUBTILASE_SER"/>
    <property type="match status" value="1"/>
</dbReference>
<evidence type="ECO:0000256" key="7">
    <source>
        <dbReference type="ARBA" id="ARBA00022825"/>
    </source>
</evidence>
<feature type="active site" description="Charge relay system" evidence="8">
    <location>
        <position position="45"/>
    </location>
</feature>
<dbReference type="EMBL" id="LT550209">
    <property type="protein sequence ID" value="SAL95155.1"/>
    <property type="molecule type" value="Genomic_DNA"/>
</dbReference>
<dbReference type="STRING" id="4829.A0A163IT02"/>
<evidence type="ECO:0000256" key="9">
    <source>
        <dbReference type="SAM" id="Coils"/>
    </source>
</evidence>
<comment type="similarity">
    <text evidence="2 8">Belongs to the peptidase S8 family.</text>
</comment>
<dbReference type="GO" id="GO:0008240">
    <property type="term" value="F:tripeptidyl-peptidase activity"/>
    <property type="evidence" value="ECO:0007669"/>
    <property type="project" value="UniProtKB-EC"/>
</dbReference>
<evidence type="ECO:0000259" key="12">
    <source>
        <dbReference type="Pfam" id="PF21223"/>
    </source>
</evidence>
<keyword evidence="5 8" id="KW-0645">Protease</keyword>
<dbReference type="InterPro" id="IPR022229">
    <property type="entry name" value="TPPII_Ig-like-2"/>
</dbReference>
<keyword evidence="4" id="KW-0031">Aminopeptidase</keyword>
<evidence type="ECO:0000259" key="13">
    <source>
        <dbReference type="Pfam" id="PF21316"/>
    </source>
</evidence>
<dbReference type="Gene3D" id="2.20.25.690">
    <property type="match status" value="1"/>
</dbReference>
<dbReference type="InterPro" id="IPR036852">
    <property type="entry name" value="Peptidase_S8/S53_dom_sf"/>
</dbReference>
<dbReference type="InterPro" id="IPR050131">
    <property type="entry name" value="Peptidase_S8_subtilisin-like"/>
</dbReference>
<dbReference type="GO" id="GO:0004252">
    <property type="term" value="F:serine-type endopeptidase activity"/>
    <property type="evidence" value="ECO:0007669"/>
    <property type="project" value="UniProtKB-UniRule"/>
</dbReference>
<sequence length="1312" mass="144087">MSSPTKPINEYPAHGLMPKQDTQAASFMKKYPTYDGRNTVVAILDTGVDPGAAGKSCYDYDTRGMQVTTDGKPKIVDLVDCTGGGDVDTSTVVKATAKEVNGEQVNVIQGRGGRTLIVDPSWKNPSGDYRIGLKRAYELFPSELVSRLKSERQQNFEVKQAHLIGEAQTQLAEFNKKYTNVTEQDLLQQRDDLEARVDQLKSLMDSYEDPGVLLDCVLFFDGQDWRAVIDVKESGDLRGQPALADYRKELKYHTFGEEDLLNFSVNIYEDGNILSIVTLSGSHGTHVAGITAANFPDDPTLNGVAPGAQIISLRIGDARLDSMETGPGLTRAAAHLALNKVDLANMSFGESSSSPVDGHFIKLLAEEAIGKAGCTFVTSAGNDGPCFSSIGAPAGMDASFVTVGAYVKHAQMQAEYALLESVAERPYTWSSRGPSTDGYRGVDIYAPGSAITSVPVYGLNKLDLKNGTSMSSPNACGCIALLVSALKAEKMDYTPYRLKNAVVQTGKSVEDPLGVGFIQVDKAWEYLESYKEHKDLDILFEVAVNKRGRQRGVYLREADETNQVQYLTTQIIPTFMGEKDPENPQYNRAKFDYDARVALISTESWISTPDFLYIHSGGNAFQIKVDPTVLSESEFHYGEVLGYDTAHPDRGPLFRVPVSVVKPAETKNGSLSYQRVEYGPGDIIRRFVKVPEGATYCELTLRAKAPSGTSPARFMLHLLQLVPNKSQKSKQTYTFLLGAGSYGDPKTEDQVISKRFAVRGGLNLEVALAQFWSGLGKHSVELNLEFHGVQIGGNISTGNGLVKLDPEVTRLDIAAPIRRETSVDIKVSFDTLRKYTRPTNAVIAPLHVDRNSLPNTKTLYELVLTYKFKTAEANTTVTPYFPSVMDQLYEHYLAGVFGIVYDANYKVVGHLDVYRHKIKLEAKGDYTIQLQLLTEVHGVLEKLKAAICELDFNASKTTTFNTYRRIADAFTSDKSTLASKLILERNDQKALYIAAPTNNSSWLPSNAKPGDALVGTLSFESKSVDGGKYKALYVIPPSPAESKSSSSSGKKSDEVIGQELAESIKNLQIGALKKLDKKTTAYDTLLASLESEDPNNIALLNYKLDSVWTLNGASQTDVLTGKTEFSKAQKDDIIALSDKVLGQINETELLQFYMRPKPSTTESDAAQQVRKSNDKKKQQLVKALKHRLAALVASLPAADSDKETIDQQRQEIDKQADHLAIWTKDDDVSSDVGSVLVQVKRERYAGRHGLALKAIKKYLDAAAVTSDTIKDLRTIWAVRADIYAKDLKWSLWADYDTKWNVIRAPPGGSAPL</sequence>
<dbReference type="PANTHER" id="PTHR43806">
    <property type="entry name" value="PEPTIDASE S8"/>
    <property type="match status" value="1"/>
</dbReference>
<dbReference type="Pfam" id="PF21316">
    <property type="entry name" value="TPPII_GBD"/>
    <property type="match status" value="1"/>
</dbReference>
<dbReference type="Pfam" id="PF21223">
    <property type="entry name" value="TPPII_Ig-like-1"/>
    <property type="match status" value="1"/>
</dbReference>
<dbReference type="InterPro" id="IPR048384">
    <property type="entry name" value="TPPII_GBD"/>
</dbReference>
<dbReference type="PRINTS" id="PR00723">
    <property type="entry name" value="SUBTILISIN"/>
</dbReference>
<dbReference type="SUPFAM" id="SSF52743">
    <property type="entry name" value="Subtilisin-like"/>
    <property type="match status" value="1"/>
</dbReference>
<dbReference type="InterPro" id="IPR000209">
    <property type="entry name" value="Peptidase_S8/S53_dom"/>
</dbReference>
<dbReference type="InterPro" id="IPR023828">
    <property type="entry name" value="Peptidase_S8_Ser-AS"/>
</dbReference>
<name>A0A163IT02_ABSGL</name>
<proteinExistence type="inferred from homology"/>